<gene>
    <name evidence="1" type="ORF">MKI86_05875</name>
</gene>
<dbReference type="EMBL" id="JAKVIN010000002">
    <property type="protein sequence ID" value="MCJ8148657.1"/>
    <property type="molecule type" value="Genomic_DNA"/>
</dbReference>
<dbReference type="Proteomes" id="UP001201844">
    <property type="component" value="Unassembled WGS sequence"/>
</dbReference>
<keyword evidence="2" id="KW-1185">Reference proteome</keyword>
<accession>A0ABT0CJ62</accession>
<organism evidence="1 2">
    <name type="scientific">Shinella sedimenti</name>
    <dbReference type="NCBI Taxonomy" id="2919913"/>
    <lineage>
        <taxon>Bacteria</taxon>
        <taxon>Pseudomonadati</taxon>
        <taxon>Pseudomonadota</taxon>
        <taxon>Alphaproteobacteria</taxon>
        <taxon>Hyphomicrobiales</taxon>
        <taxon>Rhizobiaceae</taxon>
        <taxon>Shinella</taxon>
    </lineage>
</organism>
<name>A0ABT0CJ62_9HYPH</name>
<dbReference type="RefSeq" id="WP_241598575.1">
    <property type="nucleotide sequence ID" value="NZ_JAKVIN010000002.1"/>
</dbReference>
<proteinExistence type="predicted"/>
<sequence length="80" mass="9098">MSTITIEKYVDGIRVEELKLPTAPLRFVAGLLPARARRELLQHGLDIDALLYGATPSPEPQWMDVEEKNVAKRIRISRQD</sequence>
<evidence type="ECO:0000313" key="1">
    <source>
        <dbReference type="EMBL" id="MCJ8148657.1"/>
    </source>
</evidence>
<comment type="caution">
    <text evidence="1">The sequence shown here is derived from an EMBL/GenBank/DDBJ whole genome shotgun (WGS) entry which is preliminary data.</text>
</comment>
<reference evidence="1 2" key="1">
    <citation type="submission" date="2022-02" db="EMBL/GenBank/DDBJ databases">
        <title>Shinella B3.7 sp. nov., isolated from Sediment (Zhairuo Island).</title>
        <authorList>
            <person name="Chen G."/>
        </authorList>
    </citation>
    <scope>NUCLEOTIDE SEQUENCE [LARGE SCALE GENOMIC DNA]</scope>
    <source>
        <strain evidence="1 2">B3.7</strain>
    </source>
</reference>
<evidence type="ECO:0000313" key="2">
    <source>
        <dbReference type="Proteomes" id="UP001201844"/>
    </source>
</evidence>
<protein>
    <submittedName>
        <fullName evidence="1">Uncharacterized protein</fullName>
    </submittedName>
</protein>